<reference evidence="1" key="1">
    <citation type="submission" date="2020-05" db="EMBL/GenBank/DDBJ databases">
        <title>Phylogenomic resolution of chytrid fungi.</title>
        <authorList>
            <person name="Stajich J.E."/>
            <person name="Amses K."/>
            <person name="Simmons R."/>
            <person name="Seto K."/>
            <person name="Myers J."/>
            <person name="Bonds A."/>
            <person name="Quandt C.A."/>
            <person name="Barry K."/>
            <person name="Liu P."/>
            <person name="Grigoriev I."/>
            <person name="Longcore J.E."/>
            <person name="James T.Y."/>
        </authorList>
    </citation>
    <scope>NUCLEOTIDE SEQUENCE</scope>
    <source>
        <strain evidence="1">JEL0476</strain>
    </source>
</reference>
<evidence type="ECO:0000313" key="2">
    <source>
        <dbReference type="Proteomes" id="UP001211065"/>
    </source>
</evidence>
<dbReference type="Proteomes" id="UP001211065">
    <property type="component" value="Unassembled WGS sequence"/>
</dbReference>
<organism evidence="1 2">
    <name type="scientific">Clydaea vesicula</name>
    <dbReference type="NCBI Taxonomy" id="447962"/>
    <lineage>
        <taxon>Eukaryota</taxon>
        <taxon>Fungi</taxon>
        <taxon>Fungi incertae sedis</taxon>
        <taxon>Chytridiomycota</taxon>
        <taxon>Chytridiomycota incertae sedis</taxon>
        <taxon>Chytridiomycetes</taxon>
        <taxon>Lobulomycetales</taxon>
        <taxon>Lobulomycetaceae</taxon>
        <taxon>Clydaea</taxon>
    </lineage>
</organism>
<comment type="caution">
    <text evidence="1">The sequence shown here is derived from an EMBL/GenBank/DDBJ whole genome shotgun (WGS) entry which is preliminary data.</text>
</comment>
<dbReference type="AlphaFoldDB" id="A0AAD5U7P3"/>
<accession>A0AAD5U7P3</accession>
<dbReference type="EMBL" id="JADGJW010000014">
    <property type="protein sequence ID" value="KAJ3227571.1"/>
    <property type="molecule type" value="Genomic_DNA"/>
</dbReference>
<evidence type="ECO:0000313" key="1">
    <source>
        <dbReference type="EMBL" id="KAJ3227571.1"/>
    </source>
</evidence>
<protein>
    <submittedName>
        <fullName evidence="1">Uncharacterized protein</fullName>
    </submittedName>
</protein>
<keyword evidence="2" id="KW-1185">Reference proteome</keyword>
<sequence length="110" mass="12606">MTWINGENSAYFTLFNISSRELEQRRNKSAKSNNVDDNEAGLNISKLDEEALKLQGKKSKLQNIPDFISKSELLELKRVQSERLAAEKLKLLGYTPKETMGVRYEVNNDL</sequence>
<proteinExistence type="predicted"/>
<name>A0AAD5U7P3_9FUNG</name>
<gene>
    <name evidence="1" type="ORF">HK099_001420</name>
</gene>